<dbReference type="Proteomes" id="UP000584587">
    <property type="component" value="Unassembled WGS sequence"/>
</dbReference>
<dbReference type="InterPro" id="IPR003675">
    <property type="entry name" value="Rce1/LyrA-like_dom"/>
</dbReference>
<dbReference type="RefSeq" id="WP_168104649.1">
    <property type="nucleotide sequence ID" value="NZ_CP051215.1"/>
</dbReference>
<name>A0A846TW12_9MOLU</name>
<feature type="transmembrane region" description="Helical" evidence="1">
    <location>
        <begin position="320"/>
        <end position="340"/>
    </location>
</feature>
<dbReference type="GO" id="GO:0004175">
    <property type="term" value="F:endopeptidase activity"/>
    <property type="evidence" value="ECO:0007669"/>
    <property type="project" value="UniProtKB-ARBA"/>
</dbReference>
<feature type="transmembrane region" description="Helical" evidence="1">
    <location>
        <begin position="189"/>
        <end position="211"/>
    </location>
</feature>
<feature type="transmembrane region" description="Helical" evidence="1">
    <location>
        <begin position="114"/>
        <end position="134"/>
    </location>
</feature>
<evidence type="ECO:0000256" key="1">
    <source>
        <dbReference type="SAM" id="Phobius"/>
    </source>
</evidence>
<feature type="domain" description="CAAX prenyl protease 2/Lysostaphin resistance protein A-like" evidence="2">
    <location>
        <begin position="242"/>
        <end position="331"/>
    </location>
</feature>
<dbReference type="AlphaFoldDB" id="A0A846TW12"/>
<evidence type="ECO:0000259" key="2">
    <source>
        <dbReference type="Pfam" id="PF02517"/>
    </source>
</evidence>
<evidence type="ECO:0000313" key="3">
    <source>
        <dbReference type="EMBL" id="NKE38171.1"/>
    </source>
</evidence>
<sequence>MTESSTKSTKAKKINNEWKKYFTSKEISSDHDYPFNFKNANWYVSIVYLTTFIAIPIIYNLVKNYAYNVVLVDGKLPNPWNNLELLITIALPIIGAGIAFAVDWKAMAKNGAWAAYTHFLFGIISSFFVSLFLIETGAVSGKVDDAIYLAVGFLVQIIIQFIGSLVVIFTNKALRKQIIATFKEAKLDLLIWILVFLALVSILNFAFNAISNSVNTNILADNTGNSKNQNQLVFMATTPLGIFALVLGSIFLAPINEEISYRYGTFSIVRHKWIGFSASLIYFPAMHIMGSGDWNNIFGYLGSGIMAPLLFVCTRGNTTYTLGLHMLLNTIATITLFATMK</sequence>
<feature type="transmembrane region" description="Helical" evidence="1">
    <location>
        <begin position="297"/>
        <end position="313"/>
    </location>
</feature>
<feature type="transmembrane region" description="Helical" evidence="1">
    <location>
        <begin position="82"/>
        <end position="102"/>
    </location>
</feature>
<protein>
    <recommendedName>
        <fullName evidence="2">CAAX prenyl protease 2/Lysostaphin resistance protein A-like domain-containing protein</fullName>
    </recommendedName>
</protein>
<evidence type="ECO:0000313" key="4">
    <source>
        <dbReference type="Proteomes" id="UP000584587"/>
    </source>
</evidence>
<comment type="caution">
    <text evidence="3">The sequence shown here is derived from an EMBL/GenBank/DDBJ whole genome shotgun (WGS) entry which is preliminary data.</text>
</comment>
<gene>
    <name evidence="3" type="ORF">HER12_00155</name>
</gene>
<keyword evidence="1" id="KW-0472">Membrane</keyword>
<organism evidence="3 4">
    <name type="scientific">Spiroplasma platyhelix PALS-1</name>
    <dbReference type="NCBI Taxonomy" id="1276218"/>
    <lineage>
        <taxon>Bacteria</taxon>
        <taxon>Bacillati</taxon>
        <taxon>Mycoplasmatota</taxon>
        <taxon>Mollicutes</taxon>
        <taxon>Entomoplasmatales</taxon>
        <taxon>Spiroplasmataceae</taxon>
        <taxon>Spiroplasma</taxon>
    </lineage>
</organism>
<reference evidence="3 4" key="1">
    <citation type="submission" date="2020-04" db="EMBL/GenBank/DDBJ databases">
        <title>Complete genome sequence of Spiroplasma platyhelix ATCC 51748, an insect isolate.</title>
        <authorList>
            <person name="Green E.A."/>
            <person name="Klassen J.L."/>
        </authorList>
    </citation>
    <scope>NUCLEOTIDE SEQUENCE [LARGE SCALE GENOMIC DNA]</scope>
    <source>
        <strain evidence="3 4">PALS-1</strain>
    </source>
</reference>
<dbReference type="GO" id="GO:0080120">
    <property type="term" value="P:CAAX-box protein maturation"/>
    <property type="evidence" value="ECO:0007669"/>
    <property type="project" value="UniProtKB-ARBA"/>
</dbReference>
<feature type="transmembrane region" description="Helical" evidence="1">
    <location>
        <begin position="273"/>
        <end position="291"/>
    </location>
</feature>
<dbReference type="Pfam" id="PF02517">
    <property type="entry name" value="Rce1-like"/>
    <property type="match status" value="1"/>
</dbReference>
<keyword evidence="1" id="KW-1133">Transmembrane helix</keyword>
<keyword evidence="4" id="KW-1185">Reference proteome</keyword>
<feature type="transmembrane region" description="Helical" evidence="1">
    <location>
        <begin position="42"/>
        <end position="62"/>
    </location>
</feature>
<feature type="transmembrane region" description="Helical" evidence="1">
    <location>
        <begin position="231"/>
        <end position="252"/>
    </location>
</feature>
<proteinExistence type="predicted"/>
<accession>A0A846TW12</accession>
<feature type="transmembrane region" description="Helical" evidence="1">
    <location>
        <begin position="146"/>
        <end position="169"/>
    </location>
</feature>
<keyword evidence="1" id="KW-0812">Transmembrane</keyword>
<dbReference type="EMBL" id="JAAVVK010000001">
    <property type="protein sequence ID" value="NKE38171.1"/>
    <property type="molecule type" value="Genomic_DNA"/>
</dbReference>